<evidence type="ECO:0000313" key="1">
    <source>
        <dbReference type="EMBL" id="MEQ2164246.1"/>
    </source>
</evidence>
<evidence type="ECO:0000313" key="2">
    <source>
        <dbReference type="Proteomes" id="UP001476798"/>
    </source>
</evidence>
<reference evidence="1 2" key="1">
    <citation type="submission" date="2021-06" db="EMBL/GenBank/DDBJ databases">
        <authorList>
            <person name="Palmer J.M."/>
        </authorList>
    </citation>
    <scope>NUCLEOTIDE SEQUENCE [LARGE SCALE GENOMIC DNA]</scope>
    <source>
        <strain evidence="1 2">GA_2019</strain>
        <tissue evidence="1">Muscle</tissue>
    </source>
</reference>
<dbReference type="EMBL" id="JAHRIO010020187">
    <property type="protein sequence ID" value="MEQ2164246.1"/>
    <property type="molecule type" value="Genomic_DNA"/>
</dbReference>
<organism evidence="1 2">
    <name type="scientific">Goodea atripinnis</name>
    <dbReference type="NCBI Taxonomy" id="208336"/>
    <lineage>
        <taxon>Eukaryota</taxon>
        <taxon>Metazoa</taxon>
        <taxon>Chordata</taxon>
        <taxon>Craniata</taxon>
        <taxon>Vertebrata</taxon>
        <taxon>Euteleostomi</taxon>
        <taxon>Actinopterygii</taxon>
        <taxon>Neopterygii</taxon>
        <taxon>Teleostei</taxon>
        <taxon>Neoteleostei</taxon>
        <taxon>Acanthomorphata</taxon>
        <taxon>Ovalentaria</taxon>
        <taxon>Atherinomorphae</taxon>
        <taxon>Cyprinodontiformes</taxon>
        <taxon>Goodeidae</taxon>
        <taxon>Goodea</taxon>
    </lineage>
</organism>
<comment type="caution">
    <text evidence="1">The sequence shown here is derived from an EMBL/GenBank/DDBJ whole genome shotgun (WGS) entry which is preliminary data.</text>
</comment>
<gene>
    <name evidence="1" type="ORF">GOODEAATRI_004593</name>
</gene>
<name>A0ABV0MZK3_9TELE</name>
<protein>
    <submittedName>
        <fullName evidence="1">Uncharacterized protein</fullName>
    </submittedName>
</protein>
<accession>A0ABV0MZK3</accession>
<sequence>MDANCQERYLETEDPCHLLFQPASLFWLLDCQSPLPTTSHTEKQMSACHFSRHLTLKCSPFCPSLKGREASSAVAMAFISSCMSRSSLCFKIKPVVKQLTLELIIAVVRPATISLRVALVNVSRSRFSASDFSAVEVKLIAVCF</sequence>
<keyword evidence="2" id="KW-1185">Reference proteome</keyword>
<proteinExistence type="predicted"/>
<dbReference type="Proteomes" id="UP001476798">
    <property type="component" value="Unassembled WGS sequence"/>
</dbReference>